<feature type="non-terminal residue" evidence="1">
    <location>
        <position position="124"/>
    </location>
</feature>
<dbReference type="AlphaFoldDB" id="A0A1B7NFZ7"/>
<keyword evidence="2" id="KW-1185">Reference proteome</keyword>
<dbReference type="Proteomes" id="UP000092154">
    <property type="component" value="Unassembled WGS sequence"/>
</dbReference>
<dbReference type="InParanoid" id="A0A1B7NFZ7"/>
<organism evidence="1 2">
    <name type="scientific">Rhizopogon vinicolor AM-OR11-026</name>
    <dbReference type="NCBI Taxonomy" id="1314800"/>
    <lineage>
        <taxon>Eukaryota</taxon>
        <taxon>Fungi</taxon>
        <taxon>Dikarya</taxon>
        <taxon>Basidiomycota</taxon>
        <taxon>Agaricomycotina</taxon>
        <taxon>Agaricomycetes</taxon>
        <taxon>Agaricomycetidae</taxon>
        <taxon>Boletales</taxon>
        <taxon>Suillineae</taxon>
        <taxon>Rhizopogonaceae</taxon>
        <taxon>Rhizopogon</taxon>
    </lineage>
</organism>
<proteinExistence type="predicted"/>
<reference evidence="1 2" key="1">
    <citation type="submission" date="2016-06" db="EMBL/GenBank/DDBJ databases">
        <title>Comparative genomics of the ectomycorrhizal sister species Rhizopogon vinicolor and Rhizopogon vesiculosus (Basidiomycota: Boletales) reveals a divergence of the mating type B locus.</title>
        <authorList>
            <consortium name="DOE Joint Genome Institute"/>
            <person name="Mujic A.B."/>
            <person name="Kuo A."/>
            <person name="Tritt A."/>
            <person name="Lipzen A."/>
            <person name="Chen C."/>
            <person name="Johnson J."/>
            <person name="Sharma A."/>
            <person name="Barry K."/>
            <person name="Grigoriev I.V."/>
            <person name="Spatafora J.W."/>
        </authorList>
    </citation>
    <scope>NUCLEOTIDE SEQUENCE [LARGE SCALE GENOMIC DNA]</scope>
    <source>
        <strain evidence="1 2">AM-OR11-026</strain>
    </source>
</reference>
<evidence type="ECO:0000313" key="1">
    <source>
        <dbReference type="EMBL" id="OAX43699.1"/>
    </source>
</evidence>
<accession>A0A1B7NFZ7</accession>
<dbReference type="EMBL" id="KV448134">
    <property type="protein sequence ID" value="OAX43699.1"/>
    <property type="molecule type" value="Genomic_DNA"/>
</dbReference>
<dbReference type="OrthoDB" id="2681472at2759"/>
<protein>
    <submittedName>
        <fullName evidence="1">Uncharacterized protein</fullName>
    </submittedName>
</protein>
<evidence type="ECO:0000313" key="2">
    <source>
        <dbReference type="Proteomes" id="UP000092154"/>
    </source>
</evidence>
<sequence>MSTPEPESVTFKTVFLINLVVYNPVKPSAKKKKSEENVNKSKEANLVIAPTAEGYINFLHVVLATHGKTEYKVTLKKLYSLKYIYPVTKPQNDAIDVDNAADFNAMAEKIIEEQPVKARLFVDM</sequence>
<gene>
    <name evidence="1" type="ORF">K503DRAFT_765672</name>
</gene>
<name>A0A1B7NFZ7_9AGAM</name>